<accession>A0A2S9CS19</accession>
<evidence type="ECO:0000313" key="3">
    <source>
        <dbReference type="Proteomes" id="UP000238325"/>
    </source>
</evidence>
<dbReference type="Proteomes" id="UP000238325">
    <property type="component" value="Unassembled WGS sequence"/>
</dbReference>
<dbReference type="Gene3D" id="3.40.50.300">
    <property type="entry name" value="P-loop containing nucleotide triphosphate hydrolases"/>
    <property type="match status" value="1"/>
</dbReference>
<dbReference type="OrthoDB" id="856045at2"/>
<keyword evidence="3" id="KW-1185">Reference proteome</keyword>
<comment type="caution">
    <text evidence="1">The sequence shown here is derived from an EMBL/GenBank/DDBJ whole genome shotgun (WGS) entry which is preliminary data.</text>
</comment>
<evidence type="ECO:0000313" key="2">
    <source>
        <dbReference type="EMBL" id="PRB89527.1"/>
    </source>
</evidence>
<dbReference type="EMBL" id="PCPP01000002">
    <property type="protein sequence ID" value="PRB83285.1"/>
    <property type="molecule type" value="Genomic_DNA"/>
</dbReference>
<organism evidence="1 4">
    <name type="scientific">Chryseobacterium culicis</name>
    <dbReference type="NCBI Taxonomy" id="680127"/>
    <lineage>
        <taxon>Bacteria</taxon>
        <taxon>Pseudomonadati</taxon>
        <taxon>Bacteroidota</taxon>
        <taxon>Flavobacteriia</taxon>
        <taxon>Flavobacteriales</taxon>
        <taxon>Weeksellaceae</taxon>
        <taxon>Chryseobacterium group</taxon>
        <taxon>Chryseobacterium</taxon>
    </lineage>
</organism>
<dbReference type="RefSeq" id="WP_105683033.1">
    <property type="nucleotide sequence ID" value="NZ_JBBGZD010000002.1"/>
</dbReference>
<evidence type="ECO:0000313" key="1">
    <source>
        <dbReference type="EMBL" id="PRB83285.1"/>
    </source>
</evidence>
<evidence type="ECO:0000313" key="4">
    <source>
        <dbReference type="Proteomes" id="UP000238534"/>
    </source>
</evidence>
<sequence>MAYNNISTNILRDEQKELNYVVTPNAIEIYERIIGSLGKSNRSFTLIGNYGTGKSTFLWALEKNLLNKKIFFNTNNGSEIKSYDFIKSIGDNVSLTHVLLKVLGLKEGGSVEVLQELEKRRTSAAKKNNGLVLIIDEFGKFLEFASKSKDNNDLYLLQQISEWCNDDKKNVFFIISLHQSFISYSNSLEATERQEWEKIKGRFIELPFNEPVEQLLYFASKKLDDFELPKSRQNDFNLLNKLIKKNNLISFIKFDISELAKSLYPLDCLSASILVYSLQRYGQNERSLFTFLNDGSKFSINSFKGKFYAISNVFDYLVNTLGSEIYSFNNSHRSQWQTCFAALERAELIDEVDYSLMATIIKTICLVNIFTKAGSLFDREFISGYIKYTTDFTISDVEKAIVKLDKAGIIRFYRHSNKINFLDGTDIDIEQELAAASKEINQGFSVSNTISDYIDFPVILVKENSFERGTPRFFEFKILSDINKISNAEGPLDGYINLILDGSLKEKDVRTASVNAGSNLFVIYKNSKEIHNEIFTINKLEFLIDKHSEDINAVKLLKKERDFHSKQLEKFVLDNLFVSNDQNVWYYNGLPRAIESKKSLNKMLSIICNEEFESAPNLKNELINKEFLSPQILTARKALLRYLLSNETLENLGFPEDKFPPEKSIYISLLKDTGIHSRNKQLKHFSYGAPSDETFRALWEECTNFLRSTHSAKRNLAELYEILSKAPYKLKKGFIDFWIPMFLIINKEDFALFHETNGFVPYLTEDVLDLVHKLPSNYAVKSYEISGLNVNLLESYKELVQIGNDEAGAKSTFLSIYGNFLRFYRGLNEYALYTKSVSPKAVNFREAIKNSKDPEDALFSQFPNALGFYTMSIIENDEILKSYTFHIQDAIRELRSAYDNLLNRIEGHIISSFACSSDDFVVYKAEIGERLINVNIHLLGSEQSVVYKRLISSLDDRASWLKSVADAVLGKSIDKMIDEEEVLLMNNLQEFILGLIKASELHEFAPNDNRSMVSIQMIGVSGAILDDKIIISRDPNPEFEAIKTQVMERLTTLDIHRRKQMLMELLSGEFQQDLVV</sequence>
<reference evidence="3 4" key="1">
    <citation type="submission" date="2017-09" db="EMBL/GenBank/DDBJ databases">
        <title>Genomic, metabolic, and phenotypic characteristics of bacterial isolates from the natural microbiome of the model nematode Caenorhabditis elegans.</title>
        <authorList>
            <person name="Zimmermann J."/>
            <person name="Obeng N."/>
            <person name="Yang W."/>
            <person name="Obeng O."/>
            <person name="Kissoyan K."/>
            <person name="Pees B."/>
            <person name="Dirksen P."/>
            <person name="Hoppner M."/>
            <person name="Franke A."/>
            <person name="Rosenstiel P."/>
            <person name="Leippe M."/>
            <person name="Dierking K."/>
            <person name="Kaleta C."/>
            <person name="Schulenburg H."/>
        </authorList>
    </citation>
    <scope>NUCLEOTIDE SEQUENCE [LARGE SCALE GENOMIC DNA]</scope>
    <source>
        <strain evidence="1 4">MYb25</strain>
        <strain evidence="2 3">MYb44</strain>
    </source>
</reference>
<dbReference type="Proteomes" id="UP000238534">
    <property type="component" value="Unassembled WGS sequence"/>
</dbReference>
<proteinExistence type="predicted"/>
<protein>
    <submittedName>
        <fullName evidence="1">Uncharacterized protein</fullName>
    </submittedName>
</protein>
<gene>
    <name evidence="1" type="ORF">CQ022_14295</name>
    <name evidence="2" type="ORF">CQ033_13190</name>
</gene>
<dbReference type="EMBL" id="PCPH01000003">
    <property type="protein sequence ID" value="PRB89527.1"/>
    <property type="molecule type" value="Genomic_DNA"/>
</dbReference>
<name>A0A2S9CS19_CHRCI</name>
<dbReference type="AlphaFoldDB" id="A0A2S9CS19"/>
<dbReference type="SUPFAM" id="SSF52540">
    <property type="entry name" value="P-loop containing nucleoside triphosphate hydrolases"/>
    <property type="match status" value="1"/>
</dbReference>
<dbReference type="InterPro" id="IPR027417">
    <property type="entry name" value="P-loop_NTPase"/>
</dbReference>